<keyword evidence="3" id="KW-1185">Reference proteome</keyword>
<dbReference type="OrthoDB" id="1040935at2"/>
<dbReference type="EMBL" id="FQVD01000036">
    <property type="protein sequence ID" value="SHF80016.1"/>
    <property type="molecule type" value="Genomic_DNA"/>
</dbReference>
<dbReference type="InterPro" id="IPR018711">
    <property type="entry name" value="NAGPA"/>
</dbReference>
<dbReference type="Proteomes" id="UP000184436">
    <property type="component" value="Unassembled WGS sequence"/>
</dbReference>
<name>A0A1M5ELF7_9BACE</name>
<dbReference type="RefSeq" id="WP_025075968.1">
    <property type="nucleotide sequence ID" value="NZ_FQVD01000036.1"/>
</dbReference>
<protein>
    <recommendedName>
        <fullName evidence="1">Phosphodiester glycosidase domain-containing protein</fullName>
    </recommendedName>
</protein>
<evidence type="ECO:0000313" key="2">
    <source>
        <dbReference type="EMBL" id="SHF80016.1"/>
    </source>
</evidence>
<proteinExistence type="predicted"/>
<gene>
    <name evidence="2" type="ORF">SAMN05444349_1362</name>
</gene>
<evidence type="ECO:0000313" key="3">
    <source>
        <dbReference type="Proteomes" id="UP000184436"/>
    </source>
</evidence>
<organism evidence="2 3">
    <name type="scientific">Bacteroides faecichinchillae</name>
    <dbReference type="NCBI Taxonomy" id="871325"/>
    <lineage>
        <taxon>Bacteria</taxon>
        <taxon>Pseudomonadati</taxon>
        <taxon>Bacteroidota</taxon>
        <taxon>Bacteroidia</taxon>
        <taxon>Bacteroidales</taxon>
        <taxon>Bacteroidaceae</taxon>
        <taxon>Bacteroides</taxon>
    </lineage>
</organism>
<reference evidence="2 3" key="1">
    <citation type="submission" date="2016-11" db="EMBL/GenBank/DDBJ databases">
        <authorList>
            <person name="Jaros S."/>
            <person name="Januszkiewicz K."/>
            <person name="Wedrychowicz H."/>
        </authorList>
    </citation>
    <scope>NUCLEOTIDE SEQUENCE [LARGE SCALE GENOMIC DNA]</scope>
    <source>
        <strain evidence="2 3">DSM 26883</strain>
    </source>
</reference>
<feature type="domain" description="Phosphodiester glycosidase" evidence="1">
    <location>
        <begin position="317"/>
        <end position="486"/>
    </location>
</feature>
<dbReference type="STRING" id="871325.SAMN05444349_1362"/>
<dbReference type="AlphaFoldDB" id="A0A1M5ELF7"/>
<evidence type="ECO:0000259" key="1">
    <source>
        <dbReference type="Pfam" id="PF09992"/>
    </source>
</evidence>
<dbReference type="Pfam" id="PF09992">
    <property type="entry name" value="NAGPA"/>
    <property type="match status" value="1"/>
</dbReference>
<accession>A0A1M5ELF7</accession>
<sequence length="525" mass="58803">MKIENTLLRICFIPILYIGMMICSSSCTDENEKNDQNQPFKSVSVEVDKEKVLAEVVDGKYLSLSFETAENFSEAKLDIELNDGYELIFPTDINKADLANYPVLNFRAPDHRIVKYWFNIFSKAFPIVDETKIGVLGLPNSVTVQNSTKEVLVNFNKSLMDMSNVELHFDEGALMEGAEIMSDLVYDFTQDLTQDLIIELGGIDRPYKVRLNVATAMGDPKSYGFTNVTNNFVDTQKYPFVSVYTANSVVKVPVRNDAPETPWSWDVSPDRVPEYLAYIGDWSVNRPTETINNTLFAIATMDVKKAYASMKSNNQLQIAVKDAGGLITMSGKPIGENTMLYWNGQILSRINTGEAGWRAAVGFDEEGKVSFYNASIQDDKMIRMPNYESYPDNYLTTASDWDVISAACGHPWLVRNGHCMTRLEMYVNDATNWEIALGEAWNGTRARSFIGITYDNKVGCAVVADGMSTCQAAWVLEKLGWKDVFYVGGNYYMANDFIPTLCVNGQLVVGDMNQQAQYCVAIDAK</sequence>